<feature type="domain" description="Rhodopsin" evidence="8">
    <location>
        <begin position="26"/>
        <end position="268"/>
    </location>
</feature>
<comment type="caution">
    <text evidence="9">The sequence shown here is derived from an EMBL/GenBank/DDBJ whole genome shotgun (WGS) entry which is preliminary data.</text>
</comment>
<dbReference type="InterPro" id="IPR049326">
    <property type="entry name" value="Rhodopsin_dom_fungi"/>
</dbReference>
<evidence type="ECO:0000256" key="5">
    <source>
        <dbReference type="ARBA" id="ARBA00038359"/>
    </source>
</evidence>
<evidence type="ECO:0000256" key="7">
    <source>
        <dbReference type="SAM" id="Phobius"/>
    </source>
</evidence>
<comment type="similarity">
    <text evidence="5">Belongs to the SAT4 family.</text>
</comment>
<feature type="compositionally biased region" description="Gly residues" evidence="6">
    <location>
        <begin position="283"/>
        <end position="299"/>
    </location>
</feature>
<gene>
    <name evidence="9" type="ORF">SLS58_002421</name>
</gene>
<evidence type="ECO:0000256" key="3">
    <source>
        <dbReference type="ARBA" id="ARBA00022989"/>
    </source>
</evidence>
<feature type="transmembrane region" description="Helical" evidence="7">
    <location>
        <begin position="528"/>
        <end position="550"/>
    </location>
</feature>
<proteinExistence type="inferred from homology"/>
<evidence type="ECO:0000313" key="10">
    <source>
        <dbReference type="Proteomes" id="UP001521184"/>
    </source>
</evidence>
<feature type="compositionally biased region" description="Basic and acidic residues" evidence="6">
    <location>
        <begin position="593"/>
        <end position="614"/>
    </location>
</feature>
<feature type="transmembrane region" description="Helical" evidence="7">
    <location>
        <begin position="210"/>
        <end position="232"/>
    </location>
</feature>
<feature type="region of interest" description="Disordered" evidence="6">
    <location>
        <begin position="318"/>
        <end position="338"/>
    </location>
</feature>
<dbReference type="Proteomes" id="UP001521184">
    <property type="component" value="Unassembled WGS sequence"/>
</dbReference>
<evidence type="ECO:0000313" key="9">
    <source>
        <dbReference type="EMBL" id="KAL1648094.1"/>
    </source>
</evidence>
<feature type="region of interest" description="Disordered" evidence="6">
    <location>
        <begin position="559"/>
        <end position="614"/>
    </location>
</feature>
<feature type="transmembrane region" description="Helical" evidence="7">
    <location>
        <begin position="85"/>
        <end position="110"/>
    </location>
</feature>
<feature type="transmembrane region" description="Helical" evidence="7">
    <location>
        <begin position="177"/>
        <end position="198"/>
    </location>
</feature>
<name>A0ABR3TZG0_9PEZI</name>
<comment type="subcellular location">
    <subcellularLocation>
        <location evidence="1">Membrane</location>
        <topology evidence="1">Multi-pass membrane protein</topology>
    </subcellularLocation>
</comment>
<evidence type="ECO:0000256" key="4">
    <source>
        <dbReference type="ARBA" id="ARBA00023136"/>
    </source>
</evidence>
<dbReference type="Pfam" id="PF20684">
    <property type="entry name" value="Fung_rhodopsin"/>
    <property type="match status" value="1"/>
</dbReference>
<feature type="transmembrane region" description="Helical" evidence="7">
    <location>
        <begin position="14"/>
        <end position="30"/>
    </location>
</feature>
<keyword evidence="2 7" id="KW-0812">Transmembrane</keyword>
<feature type="region of interest" description="Disordered" evidence="6">
    <location>
        <begin position="269"/>
        <end position="301"/>
    </location>
</feature>
<keyword evidence="3 7" id="KW-1133">Transmembrane helix</keyword>
<organism evidence="9 10">
    <name type="scientific">Diplodia intermedia</name>
    <dbReference type="NCBI Taxonomy" id="856260"/>
    <lineage>
        <taxon>Eukaryota</taxon>
        <taxon>Fungi</taxon>
        <taxon>Dikarya</taxon>
        <taxon>Ascomycota</taxon>
        <taxon>Pezizomycotina</taxon>
        <taxon>Dothideomycetes</taxon>
        <taxon>Dothideomycetes incertae sedis</taxon>
        <taxon>Botryosphaeriales</taxon>
        <taxon>Botryosphaeriaceae</taxon>
        <taxon>Diplodia</taxon>
    </lineage>
</organism>
<dbReference type="EMBL" id="JAKEKT020000010">
    <property type="protein sequence ID" value="KAL1648094.1"/>
    <property type="molecule type" value="Genomic_DNA"/>
</dbReference>
<dbReference type="InterPro" id="IPR052337">
    <property type="entry name" value="SAT4-like"/>
</dbReference>
<feature type="transmembrane region" description="Helical" evidence="7">
    <location>
        <begin position="42"/>
        <end position="65"/>
    </location>
</feature>
<keyword evidence="4 7" id="KW-0472">Membrane</keyword>
<dbReference type="PANTHER" id="PTHR33048:SF152">
    <property type="entry name" value="INTEGRAL MEMBRANE PROTEIN"/>
    <property type="match status" value="1"/>
</dbReference>
<evidence type="ECO:0000256" key="2">
    <source>
        <dbReference type="ARBA" id="ARBA00022692"/>
    </source>
</evidence>
<feature type="transmembrane region" description="Helical" evidence="7">
    <location>
        <begin position="130"/>
        <end position="150"/>
    </location>
</feature>
<sequence length="614" mass="65181">MLNDVQNAFILEQWLEYGIGMFVFTLRFYARWKFVGFSGYSWDDLFAGISMIFFTLDPALLHVVIVHGSFVGLNEKTAQQLAPPMIASLTTGSKALFAAWFTYITLIWTLKGQVLGYYNRLTAGTWQHKWVKVMAVVCFCSWLSLILLVFCRCTPIHMNWQIVPYAGDQCTRTSSTVVALMVLNIINDIGLVLIPANVLWAAKIPLRRKLLVALLLSSSFFIVACALLRGILGLQSINNIVISIQWGTRETFVTIIVICVPPIKPLFSPSKSPSQGGSSQGHYGTGTGAGNMVGGGSNGPAGRAIPLQETSMVAAERDLERCGSSSVRDDSDMQSLGSSKDLIEDREASRAFASAPAERGVGGAALLTAAPARAASSSIVPTKNYIDTISGYIDLSTCAEGVLSTVVRAQQSGCGDNEATTSYTCFCTDSSSYYSHMISSEVADSCGASSGSAQASSAVAVFDGYCALGVEHGLSTTSSPAAGATTAAASQTSTLVTSARSAASASASASATATASASSDSDSTRTTAIAAGVAVPVGVIGLALVAYLFYRKRLQSARGQHDVNSPSVEMTEKRYPPQELPPHSVQELPVQSRELHELDGNMRHEAAEDAWKRG</sequence>
<evidence type="ECO:0000256" key="1">
    <source>
        <dbReference type="ARBA" id="ARBA00004141"/>
    </source>
</evidence>
<dbReference type="PANTHER" id="PTHR33048">
    <property type="entry name" value="PTH11-LIKE INTEGRAL MEMBRANE PROTEIN (AFU_ORTHOLOGUE AFUA_5G11245)"/>
    <property type="match status" value="1"/>
</dbReference>
<evidence type="ECO:0000259" key="8">
    <source>
        <dbReference type="Pfam" id="PF20684"/>
    </source>
</evidence>
<evidence type="ECO:0000256" key="6">
    <source>
        <dbReference type="SAM" id="MobiDB-lite"/>
    </source>
</evidence>
<feature type="compositionally biased region" description="Low complexity" evidence="6">
    <location>
        <begin position="269"/>
        <end position="282"/>
    </location>
</feature>
<keyword evidence="10" id="KW-1185">Reference proteome</keyword>
<feature type="compositionally biased region" description="Basic and acidic residues" evidence="6">
    <location>
        <begin position="318"/>
        <end position="331"/>
    </location>
</feature>
<reference evidence="9 10" key="1">
    <citation type="journal article" date="2023" name="Plant Dis.">
        <title>First Report of Diplodia intermedia Causing Canker and Dieback Diseases on Apple Trees in Canada.</title>
        <authorList>
            <person name="Ellouze W."/>
            <person name="Ilyukhin E."/>
            <person name="Sulman M."/>
            <person name="Ali S."/>
        </authorList>
    </citation>
    <scope>NUCLEOTIDE SEQUENCE [LARGE SCALE GENOMIC DNA]</scope>
    <source>
        <strain evidence="9 10">M45-28</strain>
    </source>
</reference>
<protein>
    <recommendedName>
        <fullName evidence="8">Rhodopsin domain-containing protein</fullName>
    </recommendedName>
</protein>
<accession>A0ABR3TZG0</accession>